<dbReference type="PRINTS" id="PR00080">
    <property type="entry name" value="SDRFAMILY"/>
</dbReference>
<reference evidence="5" key="1">
    <citation type="submission" date="2016-07" db="EMBL/GenBank/DDBJ databases">
        <title>Sequence Frankia sp. strain CcI1.17.</title>
        <authorList>
            <person name="Ghodhbane-Gtari F."/>
            <person name="Swanson E."/>
            <person name="Gueddou A."/>
            <person name="Morris K."/>
            <person name="Hezbri K."/>
            <person name="Ktari A."/>
            <person name="Nouioui I."/>
            <person name="Abebe-Akele F."/>
            <person name="Simpson S."/>
            <person name="Thomas K."/>
            <person name="Gtari M."/>
            <person name="Tisa L.S."/>
            <person name="Hurst S."/>
        </authorList>
    </citation>
    <scope>NUCLEOTIDE SEQUENCE [LARGE SCALE GENOMIC DNA]</scope>
    <source>
        <strain evidence="5">Cc1.17</strain>
    </source>
</reference>
<evidence type="ECO:0000256" key="1">
    <source>
        <dbReference type="ARBA" id="ARBA00006484"/>
    </source>
</evidence>
<keyword evidence="2" id="KW-0560">Oxidoreductase</keyword>
<proteinExistence type="inferred from homology"/>
<dbReference type="SUPFAM" id="SSF51735">
    <property type="entry name" value="NAD(P)-binding Rossmann-fold domains"/>
    <property type="match status" value="1"/>
</dbReference>
<accession>A0A1S1QGD5</accession>
<dbReference type="FunFam" id="3.40.50.720:FF:000084">
    <property type="entry name" value="Short-chain dehydrogenase reductase"/>
    <property type="match status" value="1"/>
</dbReference>
<keyword evidence="5" id="KW-1185">Reference proteome</keyword>
<comment type="caution">
    <text evidence="4">The sequence shown here is derived from an EMBL/GenBank/DDBJ whole genome shotgun (WGS) entry which is preliminary data.</text>
</comment>
<protein>
    <submittedName>
        <fullName evidence="4">Short-chain dehydrogenase</fullName>
    </submittedName>
</protein>
<evidence type="ECO:0000256" key="3">
    <source>
        <dbReference type="SAM" id="MobiDB-lite"/>
    </source>
</evidence>
<dbReference type="Pfam" id="PF13561">
    <property type="entry name" value="adh_short_C2"/>
    <property type="match status" value="1"/>
</dbReference>
<dbReference type="EMBL" id="MBLM01000138">
    <property type="protein sequence ID" value="OHV32511.1"/>
    <property type="molecule type" value="Genomic_DNA"/>
</dbReference>
<name>A0A1S1QGD5_9ACTN</name>
<dbReference type="PANTHER" id="PTHR24321">
    <property type="entry name" value="DEHYDROGENASES, SHORT CHAIN"/>
    <property type="match status" value="1"/>
</dbReference>
<organism evidence="4 5">
    <name type="scientific">Parafrankia colletiae</name>
    <dbReference type="NCBI Taxonomy" id="573497"/>
    <lineage>
        <taxon>Bacteria</taxon>
        <taxon>Bacillati</taxon>
        <taxon>Actinomycetota</taxon>
        <taxon>Actinomycetes</taxon>
        <taxon>Frankiales</taxon>
        <taxon>Frankiaceae</taxon>
        <taxon>Parafrankia</taxon>
    </lineage>
</organism>
<dbReference type="InterPro" id="IPR020904">
    <property type="entry name" value="Sc_DH/Rdtase_CS"/>
</dbReference>
<dbReference type="PANTHER" id="PTHR24321:SF8">
    <property type="entry name" value="ESTRADIOL 17-BETA-DEHYDROGENASE 8-RELATED"/>
    <property type="match status" value="1"/>
</dbReference>
<feature type="region of interest" description="Disordered" evidence="3">
    <location>
        <begin position="254"/>
        <end position="288"/>
    </location>
</feature>
<dbReference type="NCBIfam" id="NF005559">
    <property type="entry name" value="PRK07231.1"/>
    <property type="match status" value="1"/>
</dbReference>
<dbReference type="GO" id="GO:0016491">
    <property type="term" value="F:oxidoreductase activity"/>
    <property type="evidence" value="ECO:0007669"/>
    <property type="project" value="UniProtKB-KW"/>
</dbReference>
<dbReference type="InterPro" id="IPR002347">
    <property type="entry name" value="SDR_fam"/>
</dbReference>
<dbReference type="PROSITE" id="PS00061">
    <property type="entry name" value="ADH_SHORT"/>
    <property type="match status" value="1"/>
</dbReference>
<evidence type="ECO:0000313" key="4">
    <source>
        <dbReference type="EMBL" id="OHV32511.1"/>
    </source>
</evidence>
<gene>
    <name evidence="4" type="ORF">CC117_24685</name>
</gene>
<comment type="similarity">
    <text evidence="1">Belongs to the short-chain dehydrogenases/reductases (SDR) family.</text>
</comment>
<evidence type="ECO:0000256" key="2">
    <source>
        <dbReference type="ARBA" id="ARBA00023002"/>
    </source>
</evidence>
<sequence length="288" mass="29299">MPDLLTTRVAVVTGGASGIGRASVLRFLAEGARVVFGDLNEANAAQLLDEVTDPARVRFVPTDVTAEADVAALVGAAVNAFGRIDVMFNNAGVGGAFGPLVETDPADWDRTFAVISRGVFLGTKHAARAMIAQGDGGVIVNNASVAGMGGGGGLTAYSAAKAAVINFTANAAVELAAHRIRVNAVCPGLVDTPLVMGRDAAAIEAQLATFQPWPELGRPEDIAGLVAFLAGPDSVFLTGTAVLADGGMVAWGPRMTGTSDPRGRTRSFVGFAEGSTGRPATRRPVADV</sequence>
<dbReference type="Gene3D" id="3.40.50.720">
    <property type="entry name" value="NAD(P)-binding Rossmann-like Domain"/>
    <property type="match status" value="1"/>
</dbReference>
<evidence type="ECO:0000313" key="5">
    <source>
        <dbReference type="Proteomes" id="UP000179627"/>
    </source>
</evidence>
<dbReference type="PRINTS" id="PR00081">
    <property type="entry name" value="GDHRDH"/>
</dbReference>
<dbReference type="InterPro" id="IPR036291">
    <property type="entry name" value="NAD(P)-bd_dom_sf"/>
</dbReference>
<dbReference type="CDD" id="cd05233">
    <property type="entry name" value="SDR_c"/>
    <property type="match status" value="1"/>
</dbReference>
<dbReference type="RefSeq" id="WP_071087755.1">
    <property type="nucleotide sequence ID" value="NZ_MBLM01000138.1"/>
</dbReference>
<dbReference type="OrthoDB" id="286404at2"/>
<dbReference type="AlphaFoldDB" id="A0A1S1QGD5"/>
<dbReference type="Proteomes" id="UP000179627">
    <property type="component" value="Unassembled WGS sequence"/>
</dbReference>